<comment type="caution">
    <text evidence="2">The sequence shown here is derived from an EMBL/GenBank/DDBJ whole genome shotgun (WGS) entry which is preliminary data.</text>
</comment>
<feature type="domain" description="GmrSD restriction endonucleases N-terminal" evidence="1">
    <location>
        <begin position="10"/>
        <end position="232"/>
    </location>
</feature>
<evidence type="ECO:0000259" key="1">
    <source>
        <dbReference type="Pfam" id="PF03235"/>
    </source>
</evidence>
<sequence>MSFNTETRTILDLFQRPCRYIIPRYQRNYVWKETNWSELITDIKFTISASGNMSWSHFLGTIVLSNYTPRRENETIRGITDYEIIDGQQRLTTIYFVFIAIYRRLLLIDTPESNNRATYIYDTFITSLSANSEKNLVITNDDFKDDIERIVETAKEKSMPDKNNHFYNMYNYFCVHFHNLSFSEVDTFLNKLLDINIVEIVSDQEEEIYNIFEVLNARGQKLKQIELLKNHVMKYVQPREDSFIDAARDKWNEIVRNSNKLPDVDNLINHFSKCYIKKNAENANSVYRLIKEEINISDLGTLLTDLHQFSIVYQSITDKDTTDDVIEYFNIKRNQQIRSLLTSISILENRNIINSDEKRTAFVNIRNFFFIFNAMQKTSNRTDDIVSNTSFNIYHCQESTHFKFIISDFFHKISSHISEEEFRNSFYNNQSFKYSNKDRTLKRNSRLVKYTLQKYCESIQTDTMLDSRHLTIEHLLNDNGYTDNANLYNLTLTTESINSEELEDKCITEKISILGARSSILVNRNLSIYMHNETFDQDKRKEDMLHEMYNNIFEFDPEIFHITKEDIEDFNKQKSIVRENETLNKLLNQLGKNFLPRLNADPKLNESLMMYRALTESDEA</sequence>
<accession>A0ABV9MW03</accession>
<proteinExistence type="predicted"/>
<dbReference type="Proteomes" id="UP001595969">
    <property type="component" value="Unassembled WGS sequence"/>
</dbReference>
<evidence type="ECO:0000313" key="3">
    <source>
        <dbReference type="Proteomes" id="UP001595969"/>
    </source>
</evidence>
<name>A0ABV9MW03_9ENTE</name>
<dbReference type="PANTHER" id="PTHR35149">
    <property type="entry name" value="SLL5132 PROTEIN"/>
    <property type="match status" value="1"/>
</dbReference>
<protein>
    <submittedName>
        <fullName evidence="2">DUF262 domain-containing protein</fullName>
    </submittedName>
</protein>
<reference evidence="3" key="1">
    <citation type="journal article" date="2019" name="Int. J. Syst. Evol. Microbiol.">
        <title>The Global Catalogue of Microorganisms (GCM) 10K type strain sequencing project: providing services to taxonomists for standard genome sequencing and annotation.</title>
        <authorList>
            <consortium name="The Broad Institute Genomics Platform"/>
            <consortium name="The Broad Institute Genome Sequencing Center for Infectious Disease"/>
            <person name="Wu L."/>
            <person name="Ma J."/>
        </authorList>
    </citation>
    <scope>NUCLEOTIDE SEQUENCE [LARGE SCALE GENOMIC DNA]</scope>
    <source>
        <strain evidence="3">CGMCC 1.19032</strain>
    </source>
</reference>
<dbReference type="Pfam" id="PF03235">
    <property type="entry name" value="GmrSD_N"/>
    <property type="match status" value="1"/>
</dbReference>
<keyword evidence="3" id="KW-1185">Reference proteome</keyword>
<dbReference type="InterPro" id="IPR004919">
    <property type="entry name" value="GmrSD_N"/>
</dbReference>
<evidence type="ECO:0000313" key="2">
    <source>
        <dbReference type="EMBL" id="MFC4720167.1"/>
    </source>
</evidence>
<dbReference type="PANTHER" id="PTHR35149:SF1">
    <property type="entry name" value="DUF5655 DOMAIN-CONTAINING PROTEIN"/>
    <property type="match status" value="1"/>
</dbReference>
<dbReference type="EMBL" id="JBHSGS010000057">
    <property type="protein sequence ID" value="MFC4720167.1"/>
    <property type="molecule type" value="Genomic_DNA"/>
</dbReference>
<organism evidence="2 3">
    <name type="scientific">Enterococcus lemanii</name>
    <dbReference type="NCBI Taxonomy" id="1159752"/>
    <lineage>
        <taxon>Bacteria</taxon>
        <taxon>Bacillati</taxon>
        <taxon>Bacillota</taxon>
        <taxon>Bacilli</taxon>
        <taxon>Lactobacillales</taxon>
        <taxon>Enterococcaceae</taxon>
        <taxon>Enterococcus</taxon>
    </lineage>
</organism>
<gene>
    <name evidence="2" type="ORF">ACFO5I_10565</name>
</gene>
<dbReference type="RefSeq" id="WP_204653701.1">
    <property type="nucleotide sequence ID" value="NZ_JAFBFD010000012.1"/>
</dbReference>